<dbReference type="OrthoDB" id="407959at2759"/>
<sequence>MAKRATGQSGGKFRVTLALPVGATINCADNSGAKNLYLISVKGIKGRLNRLPSAGLGDMFMCTVKKGKPELRKKVLQAVVIRQRKHFRRRDGVFIYFEDNAGVIVNPKGEMKGSAITGPVAKEAADLWPKIASAAGAVI</sequence>
<dbReference type="InterPro" id="IPR036853">
    <property type="entry name" value="Ribosomal_uL14_sf"/>
</dbReference>
<evidence type="ECO:0000256" key="2">
    <source>
        <dbReference type="ARBA" id="ARBA00022980"/>
    </source>
</evidence>
<dbReference type="Pfam" id="PF00238">
    <property type="entry name" value="Ribosomal_L14"/>
    <property type="match status" value="1"/>
</dbReference>
<dbReference type="RefSeq" id="XP_013237814.1">
    <property type="nucleotide sequence ID" value="XM_013382360.1"/>
</dbReference>
<evidence type="ECO:0000256" key="4">
    <source>
        <dbReference type="RuleBase" id="RU003949"/>
    </source>
</evidence>
<evidence type="ECO:0000256" key="3">
    <source>
        <dbReference type="ARBA" id="ARBA00023274"/>
    </source>
</evidence>
<protein>
    <submittedName>
        <fullName evidence="5">Ribosomal protein L23</fullName>
    </submittedName>
</protein>
<gene>
    <name evidence="5" type="ORF">DI09_37p30</name>
</gene>
<dbReference type="GeneID" id="25259743"/>
<dbReference type="GO" id="GO:0006412">
    <property type="term" value="P:translation"/>
    <property type="evidence" value="ECO:0007669"/>
    <property type="project" value="InterPro"/>
</dbReference>
<evidence type="ECO:0000256" key="1">
    <source>
        <dbReference type="ARBA" id="ARBA00010745"/>
    </source>
</evidence>
<dbReference type="Proteomes" id="UP000029725">
    <property type="component" value="Unassembled WGS sequence"/>
</dbReference>
<dbReference type="PANTHER" id="PTHR11761">
    <property type="entry name" value="50S/60S RIBOSOMAL PROTEIN L14/L23"/>
    <property type="match status" value="1"/>
</dbReference>
<dbReference type="CDD" id="cd00337">
    <property type="entry name" value="Ribosomal_uL14"/>
    <property type="match status" value="1"/>
</dbReference>
<comment type="similarity">
    <text evidence="1 4">Belongs to the universal ribosomal protein uL14 family.</text>
</comment>
<dbReference type="SMART" id="SM01374">
    <property type="entry name" value="Ribosomal_L14"/>
    <property type="match status" value="1"/>
</dbReference>
<proteinExistence type="inferred from homology"/>
<dbReference type="PROSITE" id="PS00049">
    <property type="entry name" value="RIBOSOMAL_L14"/>
    <property type="match status" value="1"/>
</dbReference>
<reference evidence="5 6" key="1">
    <citation type="submission" date="2014-04" db="EMBL/GenBank/DDBJ databases">
        <title>A new species of microsporidia sheds light on the evolution of extreme parasitism.</title>
        <authorList>
            <person name="Haag K.L."/>
            <person name="James T.Y."/>
            <person name="Larsson R."/>
            <person name="Schaer T.M."/>
            <person name="Refardt D."/>
            <person name="Pombert J.-F."/>
            <person name="Ebert D."/>
        </authorList>
    </citation>
    <scope>NUCLEOTIDE SEQUENCE [LARGE SCALE GENOMIC DNA]</scope>
    <source>
        <strain evidence="5 6">UGP3</strain>
        <tissue evidence="5">Spores</tissue>
    </source>
</reference>
<dbReference type="AlphaFoldDB" id="A0A098VUN8"/>
<comment type="caution">
    <text evidence="5">The sequence shown here is derived from an EMBL/GenBank/DDBJ whole genome shotgun (WGS) entry which is preliminary data.</text>
</comment>
<dbReference type="SUPFAM" id="SSF50193">
    <property type="entry name" value="Ribosomal protein L14"/>
    <property type="match status" value="1"/>
</dbReference>
<accession>A0A098VUN8</accession>
<dbReference type="NCBIfam" id="NF006344">
    <property type="entry name" value="PRK08571.1"/>
    <property type="match status" value="1"/>
</dbReference>
<dbReference type="GO" id="GO:0003735">
    <property type="term" value="F:structural constituent of ribosome"/>
    <property type="evidence" value="ECO:0007669"/>
    <property type="project" value="InterPro"/>
</dbReference>
<dbReference type="PANTHER" id="PTHR11761:SF8">
    <property type="entry name" value="LARGE RIBOSOMAL SUBUNIT PROTEIN UL14"/>
    <property type="match status" value="1"/>
</dbReference>
<keyword evidence="3 4" id="KW-0687">Ribonucleoprotein</keyword>
<dbReference type="HAMAP" id="MF_01367">
    <property type="entry name" value="Ribosomal_uL14"/>
    <property type="match status" value="1"/>
</dbReference>
<dbReference type="EMBL" id="JMKJ01000310">
    <property type="protein sequence ID" value="KGG51366.1"/>
    <property type="molecule type" value="Genomic_DNA"/>
</dbReference>
<dbReference type="VEuPathDB" id="MicrosporidiaDB:DI09_37p30"/>
<dbReference type="InterPro" id="IPR000218">
    <property type="entry name" value="Ribosomal_uL14"/>
</dbReference>
<name>A0A098VUN8_9MICR</name>
<dbReference type="FunFam" id="2.40.150.20:FF:000003">
    <property type="entry name" value="60S ribosomal protein L23"/>
    <property type="match status" value="1"/>
</dbReference>
<keyword evidence="2 4" id="KW-0689">Ribosomal protein</keyword>
<dbReference type="GO" id="GO:0070180">
    <property type="term" value="F:large ribosomal subunit rRNA binding"/>
    <property type="evidence" value="ECO:0007669"/>
    <property type="project" value="TreeGrafter"/>
</dbReference>
<dbReference type="InterPro" id="IPR019972">
    <property type="entry name" value="Ribosomal_uL14_CS"/>
</dbReference>
<evidence type="ECO:0000313" key="6">
    <source>
        <dbReference type="Proteomes" id="UP000029725"/>
    </source>
</evidence>
<evidence type="ECO:0000313" key="5">
    <source>
        <dbReference type="EMBL" id="KGG51366.1"/>
    </source>
</evidence>
<organism evidence="5 6">
    <name type="scientific">Mitosporidium daphniae</name>
    <dbReference type="NCBI Taxonomy" id="1485682"/>
    <lineage>
        <taxon>Eukaryota</taxon>
        <taxon>Fungi</taxon>
        <taxon>Fungi incertae sedis</taxon>
        <taxon>Microsporidia</taxon>
        <taxon>Mitosporidium</taxon>
    </lineage>
</organism>
<dbReference type="Gene3D" id="2.40.150.20">
    <property type="entry name" value="Ribosomal protein L14"/>
    <property type="match status" value="1"/>
</dbReference>
<keyword evidence="6" id="KW-1185">Reference proteome</keyword>
<dbReference type="HOGENOM" id="CLU_095071_3_0_1"/>
<dbReference type="GO" id="GO:0022625">
    <property type="term" value="C:cytosolic large ribosomal subunit"/>
    <property type="evidence" value="ECO:0007669"/>
    <property type="project" value="TreeGrafter"/>
</dbReference>